<dbReference type="EMBL" id="JHEH01000003">
    <property type="protein sequence ID" value="KEP71082.1"/>
    <property type="molecule type" value="Genomic_DNA"/>
</dbReference>
<evidence type="ECO:0000313" key="2">
    <source>
        <dbReference type="EMBL" id="KEP71082.1"/>
    </source>
</evidence>
<dbReference type="STRING" id="1185766.SAMN05216224_103183"/>
<sequence length="328" mass="35571">MQDPSQSVHVFDARDIWVTSGANQGDALDLAENCEPGDVYQLDREAVALRLAVGWDSAGGQIVAAGSEIGAPGDAITLLARHLMMAPDGDSVDILIIRHEPSATLFALPLSPIAPRLDYTLLAASADPGEARLADMVCVAFTTGTMITLAGGAQIPIEQLKPGDRVLTRDRGPQPVQLVARARMRAVGSFAPVVISAGVLGNQSDLIVSPHHRVFLYRRGAQKLGETSEILVQAKHLIDEENVWQREGGFVDYYALIFERHEIVYAEGIPVESLMVSAASLSLLPEDLRAEISNRLPNLKHRPHFGTEATRELLEKLGHEAIFRKRDG</sequence>
<proteinExistence type="predicted"/>
<dbReference type="InterPro" id="IPR028992">
    <property type="entry name" value="Hedgehog/Intein_dom"/>
</dbReference>
<reference evidence="2 3" key="1">
    <citation type="submission" date="2014-03" db="EMBL/GenBank/DDBJ databases">
        <title>The draft genome sequence of Thioclava dalianensis DLFJ1-1.</title>
        <authorList>
            <person name="Lai Q."/>
            <person name="Shao Z."/>
        </authorList>
    </citation>
    <scope>NUCLEOTIDE SEQUENCE [LARGE SCALE GENOMIC DNA]</scope>
    <source>
        <strain evidence="2 3">DLFJ1-1</strain>
    </source>
</reference>
<evidence type="ECO:0000259" key="1">
    <source>
        <dbReference type="Pfam" id="PF13403"/>
    </source>
</evidence>
<feature type="domain" description="Hedgehog/Intein (Hint)" evidence="1">
    <location>
        <begin position="140"/>
        <end position="275"/>
    </location>
</feature>
<dbReference type="OrthoDB" id="6305173at2"/>
<gene>
    <name evidence="2" type="ORF">DL1_10555</name>
</gene>
<dbReference type="eggNOG" id="COG2931">
    <property type="taxonomic scope" value="Bacteria"/>
</dbReference>
<keyword evidence="3" id="KW-1185">Reference proteome</keyword>
<accession>A0A074U8S4</accession>
<dbReference type="Proteomes" id="UP000027725">
    <property type="component" value="Unassembled WGS sequence"/>
</dbReference>
<dbReference type="Pfam" id="PF13403">
    <property type="entry name" value="Hint_2"/>
    <property type="match status" value="1"/>
</dbReference>
<dbReference type="Gene3D" id="2.170.16.10">
    <property type="entry name" value="Hedgehog/Intein (Hint) domain"/>
    <property type="match status" value="1"/>
</dbReference>
<organism evidence="2 3">
    <name type="scientific">Thioclava dalianensis</name>
    <dbReference type="NCBI Taxonomy" id="1185766"/>
    <lineage>
        <taxon>Bacteria</taxon>
        <taxon>Pseudomonadati</taxon>
        <taxon>Pseudomonadota</taxon>
        <taxon>Alphaproteobacteria</taxon>
        <taxon>Rhodobacterales</taxon>
        <taxon>Paracoccaceae</taxon>
        <taxon>Thioclava</taxon>
    </lineage>
</organism>
<dbReference type="AlphaFoldDB" id="A0A074U8S4"/>
<dbReference type="SUPFAM" id="SSF51294">
    <property type="entry name" value="Hedgehog/intein (Hint) domain"/>
    <property type="match status" value="1"/>
</dbReference>
<dbReference type="CDD" id="cd00081">
    <property type="entry name" value="Hint"/>
    <property type="match status" value="1"/>
</dbReference>
<dbReference type="RefSeq" id="WP_038062545.1">
    <property type="nucleotide sequence ID" value="NZ_FOVB01000003.1"/>
</dbReference>
<dbReference type="InterPro" id="IPR036844">
    <property type="entry name" value="Hint_dom_sf"/>
</dbReference>
<comment type="caution">
    <text evidence="2">The sequence shown here is derived from an EMBL/GenBank/DDBJ whole genome shotgun (WGS) entry which is preliminary data.</text>
</comment>
<protein>
    <recommendedName>
        <fullName evidence="1">Hedgehog/Intein (Hint) domain-containing protein</fullName>
    </recommendedName>
</protein>
<evidence type="ECO:0000313" key="3">
    <source>
        <dbReference type="Proteomes" id="UP000027725"/>
    </source>
</evidence>
<name>A0A074U8S4_9RHOB</name>